<gene>
    <name evidence="1" type="ORF">P5673_026446</name>
</gene>
<evidence type="ECO:0000313" key="1">
    <source>
        <dbReference type="EMBL" id="KAK2552366.1"/>
    </source>
</evidence>
<proteinExistence type="predicted"/>
<organism evidence="1 2">
    <name type="scientific">Acropora cervicornis</name>
    <name type="common">Staghorn coral</name>
    <dbReference type="NCBI Taxonomy" id="6130"/>
    <lineage>
        <taxon>Eukaryota</taxon>
        <taxon>Metazoa</taxon>
        <taxon>Cnidaria</taxon>
        <taxon>Anthozoa</taxon>
        <taxon>Hexacorallia</taxon>
        <taxon>Scleractinia</taxon>
        <taxon>Astrocoeniina</taxon>
        <taxon>Acroporidae</taxon>
        <taxon>Acropora</taxon>
    </lineage>
</organism>
<dbReference type="AlphaFoldDB" id="A0AAD9Q107"/>
<dbReference type="EMBL" id="JARQWQ010000087">
    <property type="protein sequence ID" value="KAK2552366.1"/>
    <property type="molecule type" value="Genomic_DNA"/>
</dbReference>
<accession>A0AAD9Q107</accession>
<reference evidence="1" key="1">
    <citation type="journal article" date="2023" name="G3 (Bethesda)">
        <title>Whole genome assembly and annotation of the endangered Caribbean coral Acropora cervicornis.</title>
        <authorList>
            <person name="Selwyn J.D."/>
            <person name="Vollmer S.V."/>
        </authorList>
    </citation>
    <scope>NUCLEOTIDE SEQUENCE</scope>
    <source>
        <strain evidence="1">K2</strain>
    </source>
</reference>
<reference evidence="1" key="2">
    <citation type="journal article" date="2023" name="Science">
        <title>Genomic signatures of disease resistance in endangered staghorn corals.</title>
        <authorList>
            <person name="Vollmer S.V."/>
            <person name="Selwyn J.D."/>
            <person name="Despard B.A."/>
            <person name="Roesel C.L."/>
        </authorList>
    </citation>
    <scope>NUCLEOTIDE SEQUENCE</scope>
    <source>
        <strain evidence="1">K2</strain>
    </source>
</reference>
<comment type="caution">
    <text evidence="1">The sequence shown here is derived from an EMBL/GenBank/DDBJ whole genome shotgun (WGS) entry which is preliminary data.</text>
</comment>
<name>A0AAD9Q107_ACRCE</name>
<keyword evidence="2" id="KW-1185">Reference proteome</keyword>
<protein>
    <submittedName>
        <fullName evidence="1">Uncharacterized protein</fullName>
    </submittedName>
</protein>
<sequence length="284" mass="33390">MGWRIIQHRKYLRFIWGGKLFQCTCQSNGLSSVPRYFTKLLKPVYGYLVKNKGNFEALMQLQKLGKILVGRSNAGNPRKPRVIILPQGKYEDREEGTRWEHSTGNDLRVRVMGIKQRYEKLAVAQRKLERIILDITVRYRKRHTWIRQETGVSNIVNIIRVAKHRWTGHIARLSERLDRKTRWRDDLTRQLGPAWSSLARDRYLSMSSTEQYTVHLLYQAQLFPPVVREKGQLLFVCPHSPSLFLDLHSQFQMKNFPYVLAMVKGYLHLLMDTVPVDNKKAAIF</sequence>
<evidence type="ECO:0000313" key="2">
    <source>
        <dbReference type="Proteomes" id="UP001249851"/>
    </source>
</evidence>
<dbReference type="Proteomes" id="UP001249851">
    <property type="component" value="Unassembled WGS sequence"/>
</dbReference>